<evidence type="ECO:0000313" key="1">
    <source>
        <dbReference type="EMBL" id="CAL7945327.1"/>
    </source>
</evidence>
<sequence>MERFTSMHSNNPGSCVQSLNSVATSNNTAINKENHIMDLRQLSSRIIFSDNITRHNLNRKASLDPPLIADDDDDQFLEKIKSKIDKNLLHCKENYNPIRYQGNNITRKRKSVIDEATENVIKRFKCDTNRMNSVQLLNNTNVQPNCTNNIFKEIQNISTNVNDRNIVRHKNMFSSDTNFRIPPSKYIFEVTSKMQTNAVDETTIFHEQYEESLFYGMTFLTPPDCNAIEDGSDS</sequence>
<gene>
    <name evidence="1" type="ORF">XYLVIOL_LOCUS7145</name>
</gene>
<protein>
    <submittedName>
        <fullName evidence="1">Uncharacterized protein</fullName>
    </submittedName>
</protein>
<evidence type="ECO:0000313" key="2">
    <source>
        <dbReference type="Proteomes" id="UP001642520"/>
    </source>
</evidence>
<name>A0ABP1NWN6_XYLVO</name>
<dbReference type="EMBL" id="CAXAJV020001293">
    <property type="protein sequence ID" value="CAL7945327.1"/>
    <property type="molecule type" value="Genomic_DNA"/>
</dbReference>
<keyword evidence="2" id="KW-1185">Reference proteome</keyword>
<comment type="caution">
    <text evidence="1">The sequence shown here is derived from an EMBL/GenBank/DDBJ whole genome shotgun (WGS) entry which is preliminary data.</text>
</comment>
<organism evidence="1 2">
    <name type="scientific">Xylocopa violacea</name>
    <name type="common">Violet carpenter bee</name>
    <name type="synonym">Apis violacea</name>
    <dbReference type="NCBI Taxonomy" id="135666"/>
    <lineage>
        <taxon>Eukaryota</taxon>
        <taxon>Metazoa</taxon>
        <taxon>Ecdysozoa</taxon>
        <taxon>Arthropoda</taxon>
        <taxon>Hexapoda</taxon>
        <taxon>Insecta</taxon>
        <taxon>Pterygota</taxon>
        <taxon>Neoptera</taxon>
        <taxon>Endopterygota</taxon>
        <taxon>Hymenoptera</taxon>
        <taxon>Apocrita</taxon>
        <taxon>Aculeata</taxon>
        <taxon>Apoidea</taxon>
        <taxon>Anthophila</taxon>
        <taxon>Apidae</taxon>
        <taxon>Xylocopa</taxon>
        <taxon>Xylocopa</taxon>
    </lineage>
</organism>
<accession>A0ABP1NWN6</accession>
<reference evidence="1 2" key="1">
    <citation type="submission" date="2024-08" db="EMBL/GenBank/DDBJ databases">
        <authorList>
            <person name="Will J Nash"/>
            <person name="Angela Man"/>
            <person name="Seanna McTaggart"/>
            <person name="Kendall Baker"/>
            <person name="Tom Barker"/>
            <person name="Leah Catchpole"/>
            <person name="Alex Durrant"/>
            <person name="Karim Gharbi"/>
            <person name="Naomi Irish"/>
            <person name="Gemy Kaithakottil"/>
            <person name="Debby Ku"/>
            <person name="Aaliyah Providence"/>
            <person name="Felix Shaw"/>
            <person name="David Swarbreck"/>
            <person name="Chris Watkins"/>
            <person name="Ann M. McCartney"/>
            <person name="Giulio Formenti"/>
            <person name="Alice Mouton"/>
            <person name="Noel Vella"/>
            <person name="Bjorn M von Reumont"/>
            <person name="Adriana Vella"/>
            <person name="Wilfried Haerty"/>
        </authorList>
    </citation>
    <scope>NUCLEOTIDE SEQUENCE [LARGE SCALE GENOMIC DNA]</scope>
</reference>
<proteinExistence type="predicted"/>
<dbReference type="Proteomes" id="UP001642520">
    <property type="component" value="Unassembled WGS sequence"/>
</dbReference>